<keyword evidence="3" id="KW-1185">Reference proteome</keyword>
<dbReference type="Proteomes" id="UP001648503">
    <property type="component" value="Unassembled WGS sequence"/>
</dbReference>
<accession>A0ABQ8FNU5</accession>
<feature type="compositionally biased region" description="Polar residues" evidence="1">
    <location>
        <begin position="213"/>
        <end position="233"/>
    </location>
</feature>
<dbReference type="Pfam" id="PF12855">
    <property type="entry name" value="Ecl1"/>
    <property type="match status" value="1"/>
</dbReference>
<evidence type="ECO:0000256" key="1">
    <source>
        <dbReference type="SAM" id="MobiDB-lite"/>
    </source>
</evidence>
<name>A0ABQ8FNU5_9FUNG</name>
<protein>
    <submittedName>
        <fullName evidence="2">Uncharacterized protein</fullName>
    </submittedName>
</protein>
<reference evidence="2 3" key="1">
    <citation type="submission" date="2021-02" db="EMBL/GenBank/DDBJ databases">
        <title>Variation within the Batrachochytrium salamandrivorans European outbreak.</title>
        <authorList>
            <person name="Kelly M."/>
            <person name="Pasmans F."/>
            <person name="Shea T.P."/>
            <person name="Munoz J.F."/>
            <person name="Carranza S."/>
            <person name="Cuomo C.A."/>
            <person name="Martel A."/>
        </authorList>
    </citation>
    <scope>NUCLEOTIDE SEQUENCE [LARGE SCALE GENOMIC DNA]</scope>
    <source>
        <strain evidence="2 3">AMFP18/2</strain>
    </source>
</reference>
<gene>
    <name evidence="2" type="ORF">BASA50_002020</name>
</gene>
<evidence type="ECO:0000313" key="3">
    <source>
        <dbReference type="Proteomes" id="UP001648503"/>
    </source>
</evidence>
<feature type="compositionally biased region" description="Low complexity" evidence="1">
    <location>
        <begin position="158"/>
        <end position="168"/>
    </location>
</feature>
<evidence type="ECO:0000313" key="2">
    <source>
        <dbReference type="EMBL" id="KAH6600852.1"/>
    </source>
</evidence>
<feature type="region of interest" description="Disordered" evidence="1">
    <location>
        <begin position="157"/>
        <end position="233"/>
    </location>
</feature>
<dbReference type="InterPro" id="IPR024368">
    <property type="entry name" value="Ecl1/2/3"/>
</dbReference>
<dbReference type="EMBL" id="JAFCIX010000026">
    <property type="protein sequence ID" value="KAH6600852.1"/>
    <property type="molecule type" value="Genomic_DNA"/>
</dbReference>
<sequence length="259" mass="28378">MDYFLGWCVTCEKRISPEYLYCSQECQFNDFVIDQPCVSQQQQQQKPHLIPTKPTLMTSDSLSAHTTQGTLAIPSTISAPLNRTNATTSLEQWIVSMNSDEILDSIDSALITRRTNSNGTTVSNSSTANRHSLTQFASIHTSTCTTMNSASILQTGYSPVSTASSSSSIEGFPKLLRRGHPHRHRNRQRRLVDTSPTTALHTPPIPDHAAPKVSNSGRRNSAQRPSLADATTGSVVDMVNSGNHAQCTLRFPYRGMAAR</sequence>
<feature type="compositionally biased region" description="Basic residues" evidence="1">
    <location>
        <begin position="175"/>
        <end position="189"/>
    </location>
</feature>
<organism evidence="2 3">
    <name type="scientific">Batrachochytrium salamandrivorans</name>
    <dbReference type="NCBI Taxonomy" id="1357716"/>
    <lineage>
        <taxon>Eukaryota</taxon>
        <taxon>Fungi</taxon>
        <taxon>Fungi incertae sedis</taxon>
        <taxon>Chytridiomycota</taxon>
        <taxon>Chytridiomycota incertae sedis</taxon>
        <taxon>Chytridiomycetes</taxon>
        <taxon>Rhizophydiales</taxon>
        <taxon>Rhizophydiales incertae sedis</taxon>
        <taxon>Batrachochytrium</taxon>
    </lineage>
</organism>
<proteinExistence type="predicted"/>
<comment type="caution">
    <text evidence="2">The sequence shown here is derived from an EMBL/GenBank/DDBJ whole genome shotgun (WGS) entry which is preliminary data.</text>
</comment>